<dbReference type="Proteomes" id="UP000679307">
    <property type="component" value="Chromosome"/>
</dbReference>
<dbReference type="PROSITE" id="PS51318">
    <property type="entry name" value="TAT"/>
    <property type="match status" value="1"/>
</dbReference>
<proteinExistence type="predicted"/>
<keyword evidence="2" id="KW-0812">Transmembrane</keyword>
<feature type="region of interest" description="Disordered" evidence="1">
    <location>
        <begin position="1"/>
        <end position="20"/>
    </location>
</feature>
<accession>A0ABX8EKE2</accession>
<organism evidence="3 4">
    <name type="scientific">Nocardioides aquaticus</name>
    <dbReference type="NCBI Taxonomy" id="160826"/>
    <lineage>
        <taxon>Bacteria</taxon>
        <taxon>Bacillati</taxon>
        <taxon>Actinomycetota</taxon>
        <taxon>Actinomycetes</taxon>
        <taxon>Propionibacteriales</taxon>
        <taxon>Nocardioidaceae</taxon>
        <taxon>Nocardioides</taxon>
    </lineage>
</organism>
<keyword evidence="2" id="KW-1133">Transmembrane helix</keyword>
<keyword evidence="4" id="KW-1185">Reference proteome</keyword>
<sequence length="138" mass="13794">MTQHATPAARPPRETPRRRAVPTVRAAVLTATTAVTAALVLGVALAAPAAADVPAQGWPQNEPVNVLDALLLIGGVALAVILVVTVLTVGPALARGERINPGVPAVENQWIGGPRKAAGELAGPDGEGSEAGGAGARW</sequence>
<keyword evidence="2" id="KW-0472">Membrane</keyword>
<reference evidence="3 4" key="1">
    <citation type="submission" date="2021-05" db="EMBL/GenBank/DDBJ databases">
        <title>Complete genome of Nocardioides aquaticus KCTC 9944T isolated from meromictic and hypersaline Ekho Lake, Antarctica.</title>
        <authorList>
            <person name="Hwang K."/>
            <person name="Kim K.M."/>
            <person name="Choe H."/>
        </authorList>
    </citation>
    <scope>NUCLEOTIDE SEQUENCE [LARGE SCALE GENOMIC DNA]</scope>
    <source>
        <strain evidence="3 4">KCTC 9944</strain>
    </source>
</reference>
<dbReference type="RefSeq" id="WP_214056442.1">
    <property type="nucleotide sequence ID" value="NZ_BAAAHS010000015.1"/>
</dbReference>
<evidence type="ECO:0000256" key="2">
    <source>
        <dbReference type="SAM" id="Phobius"/>
    </source>
</evidence>
<feature type="region of interest" description="Disordered" evidence="1">
    <location>
        <begin position="116"/>
        <end position="138"/>
    </location>
</feature>
<feature type="compositionally biased region" description="Gly residues" evidence="1">
    <location>
        <begin position="125"/>
        <end position="138"/>
    </location>
</feature>
<evidence type="ECO:0000313" key="4">
    <source>
        <dbReference type="Proteomes" id="UP000679307"/>
    </source>
</evidence>
<evidence type="ECO:0000313" key="3">
    <source>
        <dbReference type="EMBL" id="QVT80994.1"/>
    </source>
</evidence>
<protein>
    <submittedName>
        <fullName evidence="3">Uncharacterized protein</fullName>
    </submittedName>
</protein>
<name>A0ABX8EKE2_9ACTN</name>
<feature type="transmembrane region" description="Helical" evidence="2">
    <location>
        <begin position="70"/>
        <end position="94"/>
    </location>
</feature>
<evidence type="ECO:0000256" key="1">
    <source>
        <dbReference type="SAM" id="MobiDB-lite"/>
    </source>
</evidence>
<gene>
    <name evidence="3" type="ORF">ENKNEFLB_03397</name>
</gene>
<dbReference type="InterPro" id="IPR006311">
    <property type="entry name" value="TAT_signal"/>
</dbReference>
<dbReference type="EMBL" id="CP075371">
    <property type="protein sequence ID" value="QVT80994.1"/>
    <property type="molecule type" value="Genomic_DNA"/>
</dbReference>